<sequence length="550" mass="60601">MAEQNKQLHARVRCMHEAYINVYDCFFLSFFGAFTLGLFGGLKARHLQLIALGGCIGTGLFVGSGGALAVSGPAALLIGYAILSFVIYFVMNSLGEMTCFMCSKGASVPQYVTRYVDSSLGFAASYNYIYAYAILVPAEISAGAMVIQYWTSDVPVAVWITILWLVIVALNFFAVQYYGEVEFWFASLKVICIIGLLILGVVLFFGGGPAQNGRLGFHYWKNPGSVREHLAVGNAGRFCAILTATIRSGFAFILSPELITIAAGETQNPRRNLAKATKRFVYRIVFFYMFGALVIGVIVAYNDEGLLNAVNSKDSTAAASPFVIGIQNAGIPVLNHIINGVILTSAWSSGNSFLYAASRNLMKAANEGFAPQWMGKCNKWGVPYFSVMICSAISGLAYLNITSSSSLVFTWLSNICTVSGFIGWIVIGITYLRWRSAMFYNGLWDRCTFKTPLQPYSTYFVIVFVSLVTITNGYAIFFHFNASDFVAAYITIPIFFGLYLGHKVWHRTKWFYAVEDIDVISGLEAIEEEAANASHPAAKNVWEKIWFWVA</sequence>
<dbReference type="RefSeq" id="XP_020047036.1">
    <property type="nucleotide sequence ID" value="XM_020195079.1"/>
</dbReference>
<feature type="transmembrane region" description="Helical" evidence="8">
    <location>
        <begin position="74"/>
        <end position="91"/>
    </location>
</feature>
<dbReference type="Pfam" id="PF00324">
    <property type="entry name" value="AA_permease"/>
    <property type="match status" value="1"/>
</dbReference>
<evidence type="ECO:0000313" key="11">
    <source>
        <dbReference type="Proteomes" id="UP000095038"/>
    </source>
</evidence>
<proteinExistence type="inferred from homology"/>
<dbReference type="Proteomes" id="UP000095038">
    <property type="component" value="Unassembled WGS sequence"/>
</dbReference>
<comment type="similarity">
    <text evidence="2">Belongs to the amino acid-polyamine-organocation (APC) superfamily. YAT (TC 2.A.3.10) family.</text>
</comment>
<feature type="transmembrane region" description="Helical" evidence="8">
    <location>
        <begin position="129"/>
        <end position="150"/>
    </location>
</feature>
<accession>A0A1D2VGK3</accession>
<feature type="transmembrane region" description="Helical" evidence="8">
    <location>
        <begin position="280"/>
        <end position="301"/>
    </location>
</feature>
<evidence type="ECO:0000256" key="1">
    <source>
        <dbReference type="ARBA" id="ARBA00004141"/>
    </source>
</evidence>
<feature type="domain" description="Amino acid permease/ SLC12A" evidence="9">
    <location>
        <begin position="46"/>
        <end position="509"/>
    </location>
</feature>
<dbReference type="EMBL" id="KV454481">
    <property type="protein sequence ID" value="ODV60729.1"/>
    <property type="molecule type" value="Genomic_DNA"/>
</dbReference>
<dbReference type="PANTHER" id="PTHR43341">
    <property type="entry name" value="AMINO ACID PERMEASE"/>
    <property type="match status" value="1"/>
</dbReference>
<feature type="transmembrane region" description="Helical" evidence="8">
    <location>
        <begin position="486"/>
        <end position="502"/>
    </location>
</feature>
<feature type="transmembrane region" description="Helical" evidence="8">
    <location>
        <begin position="459"/>
        <end position="480"/>
    </location>
</feature>
<keyword evidence="7 8" id="KW-0472">Membrane</keyword>
<feature type="transmembrane region" description="Helical" evidence="8">
    <location>
        <begin position="407"/>
        <end position="432"/>
    </location>
</feature>
<keyword evidence="11" id="KW-1185">Reference proteome</keyword>
<evidence type="ECO:0000256" key="7">
    <source>
        <dbReference type="ARBA" id="ARBA00023136"/>
    </source>
</evidence>
<dbReference type="GeneID" id="30968715"/>
<keyword evidence="4 8" id="KW-0812">Transmembrane</keyword>
<evidence type="ECO:0000256" key="2">
    <source>
        <dbReference type="ARBA" id="ARBA00006983"/>
    </source>
</evidence>
<dbReference type="GO" id="GO:0016020">
    <property type="term" value="C:membrane"/>
    <property type="evidence" value="ECO:0007669"/>
    <property type="project" value="UniProtKB-SubCell"/>
</dbReference>
<feature type="transmembrane region" description="Helical" evidence="8">
    <location>
        <begin position="190"/>
        <end position="210"/>
    </location>
</feature>
<feature type="transmembrane region" description="Helical" evidence="8">
    <location>
        <begin position="49"/>
        <end position="68"/>
    </location>
</feature>
<name>A0A1D2VGK3_9ASCO</name>
<evidence type="ECO:0000256" key="5">
    <source>
        <dbReference type="ARBA" id="ARBA00022970"/>
    </source>
</evidence>
<gene>
    <name evidence="10" type="ORF">ASCRUDRAFT_91486</name>
</gene>
<organism evidence="10 11">
    <name type="scientific">Ascoidea rubescens DSM 1968</name>
    <dbReference type="NCBI Taxonomy" id="1344418"/>
    <lineage>
        <taxon>Eukaryota</taxon>
        <taxon>Fungi</taxon>
        <taxon>Dikarya</taxon>
        <taxon>Ascomycota</taxon>
        <taxon>Saccharomycotina</taxon>
        <taxon>Saccharomycetes</taxon>
        <taxon>Ascoideaceae</taxon>
        <taxon>Ascoidea</taxon>
    </lineage>
</organism>
<dbReference type="InParanoid" id="A0A1D2VGK3"/>
<evidence type="ECO:0000256" key="3">
    <source>
        <dbReference type="ARBA" id="ARBA00022448"/>
    </source>
</evidence>
<dbReference type="InterPro" id="IPR004841">
    <property type="entry name" value="AA-permease/SLC12A_dom"/>
</dbReference>
<dbReference type="STRING" id="1344418.A0A1D2VGK3"/>
<evidence type="ECO:0000256" key="6">
    <source>
        <dbReference type="ARBA" id="ARBA00022989"/>
    </source>
</evidence>
<comment type="subcellular location">
    <subcellularLocation>
        <location evidence="1">Membrane</location>
        <topology evidence="1">Multi-pass membrane protein</topology>
    </subcellularLocation>
</comment>
<reference evidence="11" key="1">
    <citation type="submission" date="2016-05" db="EMBL/GenBank/DDBJ databases">
        <title>Comparative genomics of biotechnologically important yeasts.</title>
        <authorList>
            <consortium name="DOE Joint Genome Institute"/>
            <person name="Riley R."/>
            <person name="Haridas S."/>
            <person name="Wolfe K.H."/>
            <person name="Lopes M.R."/>
            <person name="Hittinger C.T."/>
            <person name="Goker M."/>
            <person name="Salamov A."/>
            <person name="Wisecaver J."/>
            <person name="Long T.M."/>
            <person name="Aerts A.L."/>
            <person name="Barry K."/>
            <person name="Choi C."/>
            <person name="Clum A."/>
            <person name="Coughlan A.Y."/>
            <person name="Deshpande S."/>
            <person name="Douglass A.P."/>
            <person name="Hanson S.J."/>
            <person name="Klenk H.-P."/>
            <person name="Labutti K."/>
            <person name="Lapidus A."/>
            <person name="Lindquist E."/>
            <person name="Lipzen A."/>
            <person name="Meier-Kolthoff J.P."/>
            <person name="Ohm R.A."/>
            <person name="Otillar R.P."/>
            <person name="Pangilinan J."/>
            <person name="Peng Y."/>
            <person name="Rokas A."/>
            <person name="Rosa C.A."/>
            <person name="Scheuner C."/>
            <person name="Sibirny A.A."/>
            <person name="Slot J.C."/>
            <person name="Stielow J.B."/>
            <person name="Sun H."/>
            <person name="Kurtzman C.P."/>
            <person name="Blackwell M."/>
            <person name="Grigoriev I.V."/>
            <person name="Jeffries T.W."/>
        </authorList>
    </citation>
    <scope>NUCLEOTIDE SEQUENCE [LARGE SCALE GENOMIC DNA]</scope>
    <source>
        <strain evidence="11">DSM 1968</strain>
    </source>
</reference>
<protein>
    <recommendedName>
        <fullName evidence="9">Amino acid permease/ SLC12A domain-containing protein</fullName>
    </recommendedName>
</protein>
<dbReference type="FunCoup" id="A0A1D2VGK3">
    <property type="interactions" value="136"/>
</dbReference>
<feature type="transmembrane region" description="Helical" evidence="8">
    <location>
        <begin position="20"/>
        <end position="42"/>
    </location>
</feature>
<feature type="transmembrane region" description="Helical" evidence="8">
    <location>
        <begin position="156"/>
        <end position="178"/>
    </location>
</feature>
<keyword evidence="3" id="KW-0813">Transport</keyword>
<dbReference type="AlphaFoldDB" id="A0A1D2VGK3"/>
<dbReference type="PIRSF" id="PIRSF006060">
    <property type="entry name" value="AA_transporter"/>
    <property type="match status" value="1"/>
</dbReference>
<dbReference type="OrthoDB" id="3900342at2759"/>
<dbReference type="PANTHER" id="PTHR43341:SF36">
    <property type="entry name" value="PROLINE-SPECIFIC PERMEASE"/>
    <property type="match status" value="1"/>
</dbReference>
<evidence type="ECO:0000256" key="8">
    <source>
        <dbReference type="SAM" id="Phobius"/>
    </source>
</evidence>
<evidence type="ECO:0000256" key="4">
    <source>
        <dbReference type="ARBA" id="ARBA00022692"/>
    </source>
</evidence>
<keyword evidence="5" id="KW-0029">Amino-acid transport</keyword>
<feature type="transmembrane region" description="Helical" evidence="8">
    <location>
        <begin position="382"/>
        <end position="401"/>
    </location>
</feature>
<keyword evidence="6 8" id="KW-1133">Transmembrane helix</keyword>
<dbReference type="GO" id="GO:0015171">
    <property type="term" value="F:amino acid transmembrane transporter activity"/>
    <property type="evidence" value="ECO:0007669"/>
    <property type="project" value="TreeGrafter"/>
</dbReference>
<dbReference type="Gene3D" id="1.20.1740.10">
    <property type="entry name" value="Amino acid/polyamine transporter I"/>
    <property type="match status" value="1"/>
</dbReference>
<evidence type="ECO:0000259" key="9">
    <source>
        <dbReference type="Pfam" id="PF00324"/>
    </source>
</evidence>
<dbReference type="InterPro" id="IPR050524">
    <property type="entry name" value="APC_YAT"/>
</dbReference>
<dbReference type="FunFam" id="1.20.1740.10:FF:000006">
    <property type="entry name" value="General amino acid permease"/>
    <property type="match status" value="1"/>
</dbReference>
<evidence type="ECO:0000313" key="10">
    <source>
        <dbReference type="EMBL" id="ODV60729.1"/>
    </source>
</evidence>